<comment type="subcellular location">
    <subcellularLocation>
        <location evidence="8">Cytoplasm</location>
    </subcellularLocation>
</comment>
<dbReference type="GO" id="GO:0006779">
    <property type="term" value="P:porphyrin-containing compound biosynthetic process"/>
    <property type="evidence" value="ECO:0007669"/>
    <property type="project" value="UniProtKB-UniRule"/>
</dbReference>
<keyword evidence="8 9" id="KW-0808">Transferase</keyword>
<evidence type="ECO:0000256" key="1">
    <source>
        <dbReference type="ARBA" id="ARBA00005121"/>
    </source>
</evidence>
<accession>A0A1W9HT67</accession>
<keyword evidence="4 8" id="KW-0627">Porphyrin biosynthesis</keyword>
<comment type="similarity">
    <text evidence="2 8">Belongs to the Cob(I)alamin adenosyltransferase family.</text>
</comment>
<evidence type="ECO:0000313" key="9">
    <source>
        <dbReference type="EMBL" id="OQW50669.1"/>
    </source>
</evidence>
<dbReference type="GO" id="GO:0005737">
    <property type="term" value="C:cytoplasm"/>
    <property type="evidence" value="ECO:0007669"/>
    <property type="project" value="UniProtKB-SubCell"/>
</dbReference>
<keyword evidence="8" id="KW-0067">ATP-binding</keyword>
<dbReference type="CDD" id="cd00561">
    <property type="entry name" value="CobA_ACA"/>
    <property type="match status" value="1"/>
</dbReference>
<dbReference type="InterPro" id="IPR027417">
    <property type="entry name" value="P-loop_NTPase"/>
</dbReference>
<dbReference type="GO" id="GO:0008817">
    <property type="term" value="F:corrinoid adenosyltransferase activity"/>
    <property type="evidence" value="ECO:0007669"/>
    <property type="project" value="UniProtKB-UniRule"/>
</dbReference>
<protein>
    <recommendedName>
        <fullName evidence="3 8">Corrinoid adenosyltransferase</fullName>
        <ecNumber evidence="3 8">2.5.1.17</ecNumber>
    </recommendedName>
    <alternativeName>
        <fullName evidence="8">Cob(II)alamin adenosyltransferase</fullName>
    </alternativeName>
    <alternativeName>
        <fullName evidence="8">Cob(II)yrinic acid a,c-diamide adenosyltransferase</fullName>
    </alternativeName>
</protein>
<keyword evidence="8" id="KW-0963">Cytoplasm</keyword>
<dbReference type="EMBL" id="LWDL01000025">
    <property type="protein sequence ID" value="OQW50669.1"/>
    <property type="molecule type" value="Genomic_DNA"/>
</dbReference>
<dbReference type="PANTHER" id="PTHR46638:SF1">
    <property type="entry name" value="CORRINOID ADENOSYLTRANSFERASE"/>
    <property type="match status" value="1"/>
</dbReference>
<evidence type="ECO:0000256" key="5">
    <source>
        <dbReference type="ARBA" id="ARBA00024929"/>
    </source>
</evidence>
<dbReference type="RefSeq" id="WP_376803860.1">
    <property type="nucleotide sequence ID" value="NZ_LWDL01000025.1"/>
</dbReference>
<organism evidence="9 10">
    <name type="scientific">Candidatus Raskinella chloraquaticus</name>
    <dbReference type="NCBI Taxonomy" id="1951219"/>
    <lineage>
        <taxon>Bacteria</taxon>
        <taxon>Pseudomonadati</taxon>
        <taxon>Pseudomonadota</taxon>
        <taxon>Alphaproteobacteria</taxon>
        <taxon>Hyphomicrobiales</taxon>
        <taxon>Phreatobacteraceae</taxon>
        <taxon>Candidatus Raskinella</taxon>
    </lineage>
</organism>
<gene>
    <name evidence="9" type="ORF">A4S15_13570</name>
</gene>
<evidence type="ECO:0000313" key="10">
    <source>
        <dbReference type="Proteomes" id="UP000192872"/>
    </source>
</evidence>
<dbReference type="GO" id="GO:0009236">
    <property type="term" value="P:cobalamin biosynthetic process"/>
    <property type="evidence" value="ECO:0007669"/>
    <property type="project" value="UniProtKB-UniRule"/>
</dbReference>
<comment type="caution">
    <text evidence="9">The sequence shown here is derived from an EMBL/GenBank/DDBJ whole genome shotgun (WGS) entry which is preliminary data.</text>
</comment>
<evidence type="ECO:0000256" key="6">
    <source>
        <dbReference type="ARBA" id="ARBA00048555"/>
    </source>
</evidence>
<keyword evidence="8" id="KW-0169">Cobalamin biosynthesis</keyword>
<evidence type="ECO:0000256" key="2">
    <source>
        <dbReference type="ARBA" id="ARBA00007487"/>
    </source>
</evidence>
<dbReference type="NCBIfam" id="NF004637">
    <property type="entry name" value="PRK05986.1"/>
    <property type="match status" value="1"/>
</dbReference>
<dbReference type="STRING" id="1827387.A4S15_13570"/>
<reference evidence="9 10" key="1">
    <citation type="journal article" date="2017" name="Water Res.">
        <title>Comammox in drinking water systems.</title>
        <authorList>
            <person name="Wang Y."/>
            <person name="Ma L."/>
            <person name="Mao Y."/>
            <person name="Jiang X."/>
            <person name="Xia Y."/>
            <person name="Yu K."/>
            <person name="Li B."/>
            <person name="Zhang T."/>
        </authorList>
    </citation>
    <scope>NUCLEOTIDE SEQUENCE [LARGE SCALE GENOMIC DNA]</scope>
    <source>
        <strain evidence="9">SG_bin8</strain>
    </source>
</reference>
<dbReference type="UniPathway" id="UPA00148">
    <property type="reaction ID" value="UER00233"/>
</dbReference>
<evidence type="ECO:0000256" key="3">
    <source>
        <dbReference type="ARBA" id="ARBA00012454"/>
    </source>
</evidence>
<dbReference type="Pfam" id="PF02572">
    <property type="entry name" value="CobA_CobO_BtuR"/>
    <property type="match status" value="1"/>
</dbReference>
<dbReference type="AlphaFoldDB" id="A0A1W9HT67"/>
<dbReference type="PIRSF" id="PIRSF015617">
    <property type="entry name" value="Adensltrnsf_CobA"/>
    <property type="match status" value="1"/>
</dbReference>
<evidence type="ECO:0000256" key="8">
    <source>
        <dbReference type="PIRNR" id="PIRNR015617"/>
    </source>
</evidence>
<dbReference type="InterPro" id="IPR003724">
    <property type="entry name" value="CblAdoTrfase_CobA"/>
</dbReference>
<dbReference type="NCBIfam" id="TIGR00708">
    <property type="entry name" value="cobA"/>
    <property type="match status" value="1"/>
</dbReference>
<dbReference type="PANTHER" id="PTHR46638">
    <property type="entry name" value="CORRINOID ADENOSYLTRANSFERASE"/>
    <property type="match status" value="1"/>
</dbReference>
<evidence type="ECO:0000256" key="4">
    <source>
        <dbReference type="ARBA" id="ARBA00023244"/>
    </source>
</evidence>
<keyword evidence="8" id="KW-0547">Nucleotide-binding</keyword>
<dbReference type="Proteomes" id="UP000192872">
    <property type="component" value="Unassembled WGS sequence"/>
</dbReference>
<name>A0A1W9HT67_9HYPH</name>
<dbReference type="SUPFAM" id="SSF52540">
    <property type="entry name" value="P-loop containing nucleoside triphosphate hydrolases"/>
    <property type="match status" value="1"/>
</dbReference>
<dbReference type="GO" id="GO:0005524">
    <property type="term" value="F:ATP binding"/>
    <property type="evidence" value="ECO:0007669"/>
    <property type="project" value="UniProtKB-UniRule"/>
</dbReference>
<dbReference type="EC" id="2.5.1.17" evidence="3 8"/>
<comment type="catalytic activity">
    <reaction evidence="6 8">
        <text>2 cob(II)yrinate a,c diamide + reduced [electron-transfer flavoprotein] + 2 ATP = 2 adenosylcob(III)yrinate a,c-diamide + 2 triphosphate + oxidized [electron-transfer flavoprotein] + 3 H(+)</text>
        <dbReference type="Rhea" id="RHEA:11528"/>
        <dbReference type="Rhea" id="RHEA-COMP:10685"/>
        <dbReference type="Rhea" id="RHEA-COMP:10686"/>
        <dbReference type="ChEBI" id="CHEBI:15378"/>
        <dbReference type="ChEBI" id="CHEBI:18036"/>
        <dbReference type="ChEBI" id="CHEBI:30616"/>
        <dbReference type="ChEBI" id="CHEBI:57692"/>
        <dbReference type="ChEBI" id="CHEBI:58307"/>
        <dbReference type="ChEBI" id="CHEBI:58503"/>
        <dbReference type="ChEBI" id="CHEBI:58537"/>
        <dbReference type="EC" id="2.5.1.17"/>
    </reaction>
</comment>
<dbReference type="Gene3D" id="3.40.50.300">
    <property type="entry name" value="P-loop containing nucleotide triphosphate hydrolases"/>
    <property type="match status" value="1"/>
</dbReference>
<comment type="pathway">
    <text evidence="1 8">Cofactor biosynthesis; adenosylcobalamin biosynthesis; adenosylcobalamin from cob(II)yrinate a,c-diamide: step 2/7.</text>
</comment>
<comment type="catalytic activity">
    <reaction evidence="7 8">
        <text>2 cob(II)alamin + reduced [electron-transfer flavoprotein] + 2 ATP = 2 adenosylcob(III)alamin + 2 triphosphate + oxidized [electron-transfer flavoprotein] + 3 H(+)</text>
        <dbReference type="Rhea" id="RHEA:28671"/>
        <dbReference type="Rhea" id="RHEA-COMP:10685"/>
        <dbReference type="Rhea" id="RHEA-COMP:10686"/>
        <dbReference type="ChEBI" id="CHEBI:15378"/>
        <dbReference type="ChEBI" id="CHEBI:16304"/>
        <dbReference type="ChEBI" id="CHEBI:18036"/>
        <dbReference type="ChEBI" id="CHEBI:18408"/>
        <dbReference type="ChEBI" id="CHEBI:30616"/>
        <dbReference type="ChEBI" id="CHEBI:57692"/>
        <dbReference type="ChEBI" id="CHEBI:58307"/>
        <dbReference type="EC" id="2.5.1.17"/>
    </reaction>
</comment>
<proteinExistence type="inferred from homology"/>
<sequence length="203" mass="22174">MSDLSNEDHREAMKALKAEQDARIIAATEEKSLLIVNTGDGKGKSTSGFGLVIRNLGWNLPVGIVQFGKSEKWITGEARFFARFGDLVTHSIAGDGFTWDTQDREGDIARARAGWEEAKAMISTGKLSLVLLDEINIMLSYRYLPVDEVVSFLATKRPATTHVVATGRGAPEALCAAADLVTEMREVKHPFHAGIKAQRGVEF</sequence>
<evidence type="ECO:0000256" key="7">
    <source>
        <dbReference type="ARBA" id="ARBA00048692"/>
    </source>
</evidence>
<comment type="function">
    <text evidence="5 8">Required for both de novo synthesis of the corrin ring for the assimilation of exogenous corrinoids. Participates in the adenosylation of a variety of incomplete and complete corrinoids.</text>
</comment>